<evidence type="ECO:0000256" key="1">
    <source>
        <dbReference type="ARBA" id="ARBA00004202"/>
    </source>
</evidence>
<keyword evidence="6" id="KW-0472">Membrane</keyword>
<dbReference type="InterPro" id="IPR001173">
    <property type="entry name" value="Glyco_trans_2-like"/>
</dbReference>
<keyword evidence="4 8" id="KW-0808">Transferase</keyword>
<evidence type="ECO:0000256" key="5">
    <source>
        <dbReference type="ARBA" id="ARBA00022944"/>
    </source>
</evidence>
<gene>
    <name evidence="8" type="ORF">B5E91_08590</name>
</gene>
<dbReference type="InterPro" id="IPR043148">
    <property type="entry name" value="TagF_C"/>
</dbReference>
<accession>A0A1Y4QHK5</accession>
<protein>
    <submittedName>
        <fullName evidence="8">CDP-glycerol:glycerophosphate glycerophosphotransferase</fullName>
    </submittedName>
</protein>
<dbReference type="Gene3D" id="3.90.550.10">
    <property type="entry name" value="Spore Coat Polysaccharide Biosynthesis Protein SpsA, Chain A"/>
    <property type="match status" value="1"/>
</dbReference>
<dbReference type="GO" id="GO:0005886">
    <property type="term" value="C:plasma membrane"/>
    <property type="evidence" value="ECO:0007669"/>
    <property type="project" value="UniProtKB-SubCell"/>
</dbReference>
<dbReference type="SUPFAM" id="SSF53448">
    <property type="entry name" value="Nucleotide-diphospho-sugar transferases"/>
    <property type="match status" value="1"/>
</dbReference>
<evidence type="ECO:0000256" key="3">
    <source>
        <dbReference type="ARBA" id="ARBA00022475"/>
    </source>
</evidence>
<evidence type="ECO:0000313" key="9">
    <source>
        <dbReference type="Proteomes" id="UP000196258"/>
    </source>
</evidence>
<keyword evidence="3" id="KW-1003">Cell membrane</keyword>
<evidence type="ECO:0000256" key="2">
    <source>
        <dbReference type="ARBA" id="ARBA00010488"/>
    </source>
</evidence>
<keyword evidence="5" id="KW-0777">Teichoic acid biosynthesis</keyword>
<organism evidence="8 9">
    <name type="scientific">Thomasclavelia spiroformis</name>
    <dbReference type="NCBI Taxonomy" id="29348"/>
    <lineage>
        <taxon>Bacteria</taxon>
        <taxon>Bacillati</taxon>
        <taxon>Bacillota</taxon>
        <taxon>Erysipelotrichia</taxon>
        <taxon>Erysipelotrichales</taxon>
        <taxon>Coprobacillaceae</taxon>
        <taxon>Thomasclavelia</taxon>
    </lineage>
</organism>
<dbReference type="PANTHER" id="PTHR37316:SF3">
    <property type="entry name" value="TEICHOIC ACID GLYCEROL-PHOSPHATE TRANSFERASE"/>
    <property type="match status" value="1"/>
</dbReference>
<dbReference type="GO" id="GO:0019350">
    <property type="term" value="P:teichoic acid biosynthetic process"/>
    <property type="evidence" value="ECO:0007669"/>
    <property type="project" value="UniProtKB-KW"/>
</dbReference>
<dbReference type="SUPFAM" id="SSF53756">
    <property type="entry name" value="UDP-Glycosyltransferase/glycogen phosphorylase"/>
    <property type="match status" value="1"/>
</dbReference>
<evidence type="ECO:0000256" key="6">
    <source>
        <dbReference type="ARBA" id="ARBA00023136"/>
    </source>
</evidence>
<reference evidence="9" key="1">
    <citation type="submission" date="2017-04" db="EMBL/GenBank/DDBJ databases">
        <title>Function of individual gut microbiota members based on whole genome sequencing of pure cultures obtained from chicken caecum.</title>
        <authorList>
            <person name="Medvecky M."/>
            <person name="Cejkova D."/>
            <person name="Polansky O."/>
            <person name="Karasova D."/>
            <person name="Kubasova T."/>
            <person name="Cizek A."/>
            <person name="Rychlik I."/>
        </authorList>
    </citation>
    <scope>NUCLEOTIDE SEQUENCE [LARGE SCALE GENOMIC DNA]</scope>
    <source>
        <strain evidence="9">An149</strain>
    </source>
</reference>
<comment type="similarity">
    <text evidence="2">Belongs to the CDP-glycerol glycerophosphotransferase family.</text>
</comment>
<evidence type="ECO:0000313" key="8">
    <source>
        <dbReference type="EMBL" id="OUQ04754.1"/>
    </source>
</evidence>
<dbReference type="GO" id="GO:0047355">
    <property type="term" value="F:CDP-glycerol glycerophosphotransferase activity"/>
    <property type="evidence" value="ECO:0007669"/>
    <property type="project" value="InterPro"/>
</dbReference>
<dbReference type="InterPro" id="IPR051612">
    <property type="entry name" value="Teichoic_Acid_Biosynth"/>
</dbReference>
<dbReference type="Pfam" id="PF04464">
    <property type="entry name" value="Glyphos_transf"/>
    <property type="match status" value="1"/>
</dbReference>
<comment type="subcellular location">
    <subcellularLocation>
        <location evidence="1">Cell membrane</location>
        <topology evidence="1">Peripheral membrane protein</topology>
    </subcellularLocation>
</comment>
<dbReference type="AlphaFoldDB" id="A0A1Y4QHK5"/>
<feature type="domain" description="Glycosyltransferase 2-like" evidence="7">
    <location>
        <begin position="4"/>
        <end position="116"/>
    </location>
</feature>
<dbReference type="RefSeq" id="WP_087256854.1">
    <property type="nucleotide sequence ID" value="NZ_CAJKXS010000025.1"/>
</dbReference>
<dbReference type="Proteomes" id="UP000196258">
    <property type="component" value="Unassembled WGS sequence"/>
</dbReference>
<comment type="caution">
    <text evidence="8">The sequence shown here is derived from an EMBL/GenBank/DDBJ whole genome shotgun (WGS) entry which is preliminary data.</text>
</comment>
<dbReference type="Gene3D" id="3.40.50.11820">
    <property type="match status" value="1"/>
</dbReference>
<name>A0A1Y4QHK5_9FIRM</name>
<dbReference type="InterPro" id="IPR029044">
    <property type="entry name" value="Nucleotide-diphossugar_trans"/>
</dbReference>
<proteinExistence type="inferred from homology"/>
<dbReference type="EMBL" id="NFLB01000009">
    <property type="protein sequence ID" value="OUQ04754.1"/>
    <property type="molecule type" value="Genomic_DNA"/>
</dbReference>
<sequence>MKLSIIVPYDRYKNYLYDCLESISQQQIKDYETLLIISDENQIDDDLKKYDVNLKIINAGIDSNVAKKRNIGIDNASGDYLYFIDCDDYLMKDTLSLLLEKATNNDLDLVSGIRKFTWFKKKVFETMDDEKNDELDLKDKDHDRKNKFINKVYDETNSSEYKTDILIRTRHGLRNISVLNILIKTKLIKEHRIRFNEEFNYYSDVPFVVQLLKYSNSFMHDENAIYVKRKHNDPINTPSLSQIKDPDNRFNEFIKAHNYCVSLVDENSYIRYYLDAKMVSYYIRFFAKKIRRSKNDLWRNERFEIMTTVLKNIRPELLNKSSRFSRKLIEAGINGDIELAKKIVNRHLAKLKFKKILKNKNEMNKYLYRHKYINQPIEENTIMFETFMGKSYADSPKYIYEYLAKNYPNKYKFVWVLNDPKTKLPYGGIKVKRFTRKYAYYLAKSKYFVFNVRQPLWFRKREEQIFLETWHGTPLKRLAFDQEEVTAASPTYKAQFYRQKQEWDYLIAPNKFSSDIFKSCFMYDGNMLETGYPRNDLLLANNRDQIAIELKKKLNIPLDKKTILYAPTWRDDEYYGNGKYKFKLKLDLDLLKQELGDEYVVLLRTHHYIADNLDVTGLEDFAFNLSKYDDIAEVYLISDICITDYSSVFFDFANLKRPMLFYTYDLDKYRDVLRGFYIDMETELPGPLVYTTQEVVERIKNIDALNEEFSNRYEQFYQRFCSWEDGNASKRVVDIVFK</sequence>
<dbReference type="InterPro" id="IPR007554">
    <property type="entry name" value="Glycerophosphate_synth"/>
</dbReference>
<dbReference type="Gene3D" id="3.40.50.12580">
    <property type="match status" value="1"/>
</dbReference>
<dbReference type="PANTHER" id="PTHR37316">
    <property type="entry name" value="TEICHOIC ACID GLYCEROL-PHOSPHATE PRIMASE"/>
    <property type="match status" value="1"/>
</dbReference>
<evidence type="ECO:0000259" key="7">
    <source>
        <dbReference type="Pfam" id="PF00535"/>
    </source>
</evidence>
<dbReference type="CDD" id="cd00761">
    <property type="entry name" value="Glyco_tranf_GTA_type"/>
    <property type="match status" value="1"/>
</dbReference>
<dbReference type="Pfam" id="PF00535">
    <property type="entry name" value="Glycos_transf_2"/>
    <property type="match status" value="1"/>
</dbReference>
<evidence type="ECO:0000256" key="4">
    <source>
        <dbReference type="ARBA" id="ARBA00022679"/>
    </source>
</evidence>
<dbReference type="InterPro" id="IPR043149">
    <property type="entry name" value="TagF_N"/>
</dbReference>